<reference evidence="1 2" key="1">
    <citation type="submission" date="2024-05" db="EMBL/GenBank/DDBJ databases">
        <authorList>
            <person name="Wallberg A."/>
        </authorList>
    </citation>
    <scope>NUCLEOTIDE SEQUENCE [LARGE SCALE GENOMIC DNA]</scope>
</reference>
<organism evidence="1 2">
    <name type="scientific">Meganyctiphanes norvegica</name>
    <name type="common">Northern krill</name>
    <name type="synonym">Thysanopoda norvegica</name>
    <dbReference type="NCBI Taxonomy" id="48144"/>
    <lineage>
        <taxon>Eukaryota</taxon>
        <taxon>Metazoa</taxon>
        <taxon>Ecdysozoa</taxon>
        <taxon>Arthropoda</taxon>
        <taxon>Crustacea</taxon>
        <taxon>Multicrustacea</taxon>
        <taxon>Malacostraca</taxon>
        <taxon>Eumalacostraca</taxon>
        <taxon>Eucarida</taxon>
        <taxon>Euphausiacea</taxon>
        <taxon>Euphausiidae</taxon>
        <taxon>Meganyctiphanes</taxon>
    </lineage>
</organism>
<feature type="non-terminal residue" evidence="1">
    <location>
        <position position="305"/>
    </location>
</feature>
<name>A0AAV2QGV0_MEGNR</name>
<dbReference type="Proteomes" id="UP001497623">
    <property type="component" value="Unassembled WGS sequence"/>
</dbReference>
<evidence type="ECO:0000313" key="2">
    <source>
        <dbReference type="Proteomes" id="UP001497623"/>
    </source>
</evidence>
<accession>A0AAV2QGV0</accession>
<sequence length="305" mass="34974">QQPQQQQQQQQTAATAALSKVHNGDYFTSQSVPSIFIIGDSWTTEKRTNSDRIKDKTNLVIRPHHVKFRLANDGMHRADQPFEFVFLKNLSRGGLTFQKALNDQRALTRWAVDVPALSIVHLGGCDIAYTDISRGNVKKNFRDAVDNFLTQWPILAKEHTQNIREFNRRIKKHKWLLCNVPDWGANSEIENISAKEYRVARNKAHNVLKRNQKRWFESHKAFICFPLISSPERINIHLTPVSQADFIEQLFKASSKIICESCQTSDTYDKQWHRDLLIDTPCKRTTHGHSGPGAGHLGKSNIVIQ</sequence>
<keyword evidence="2" id="KW-1185">Reference proteome</keyword>
<feature type="non-terminal residue" evidence="1">
    <location>
        <position position="1"/>
    </location>
</feature>
<comment type="caution">
    <text evidence="1">The sequence shown here is derived from an EMBL/GenBank/DDBJ whole genome shotgun (WGS) entry which is preliminary data.</text>
</comment>
<dbReference type="EMBL" id="CAXKWB010006363">
    <property type="protein sequence ID" value="CAL4082484.1"/>
    <property type="molecule type" value="Genomic_DNA"/>
</dbReference>
<gene>
    <name evidence="1" type="ORF">MNOR_LOCUS11911</name>
</gene>
<dbReference type="AlphaFoldDB" id="A0AAV2QGV0"/>
<protein>
    <submittedName>
        <fullName evidence="1">Uncharacterized protein</fullName>
    </submittedName>
</protein>
<proteinExistence type="predicted"/>
<evidence type="ECO:0000313" key="1">
    <source>
        <dbReference type="EMBL" id="CAL4082484.1"/>
    </source>
</evidence>